<evidence type="ECO:0000259" key="1">
    <source>
        <dbReference type="Pfam" id="PF00857"/>
    </source>
</evidence>
<name>A0A0R1XH14_9LACO</name>
<dbReference type="eggNOG" id="COG1335">
    <property type="taxonomic scope" value="Bacteria"/>
</dbReference>
<dbReference type="InterPro" id="IPR000868">
    <property type="entry name" value="Isochorismatase-like_dom"/>
</dbReference>
<keyword evidence="2" id="KW-0378">Hydrolase</keyword>
<evidence type="ECO:0000313" key="3">
    <source>
        <dbReference type="Proteomes" id="UP000050949"/>
    </source>
</evidence>
<dbReference type="SUPFAM" id="SSF52499">
    <property type="entry name" value="Isochorismatase-like hydrolases"/>
    <property type="match status" value="1"/>
</dbReference>
<dbReference type="Pfam" id="PF00857">
    <property type="entry name" value="Isochorismatase"/>
    <property type="match status" value="1"/>
</dbReference>
<comment type="caution">
    <text evidence="2">The sequence shown here is derived from an EMBL/GenBank/DDBJ whole genome shotgun (WGS) entry which is preliminary data.</text>
</comment>
<accession>A0A0R1XH14</accession>
<dbReference type="EMBL" id="AZFW01000013">
    <property type="protein sequence ID" value="KRM29487.1"/>
    <property type="molecule type" value="Genomic_DNA"/>
</dbReference>
<dbReference type="PANTHER" id="PTHR43559">
    <property type="entry name" value="HYDROLASE YCAC-RELATED"/>
    <property type="match status" value="1"/>
</dbReference>
<dbReference type="AlphaFoldDB" id="A0A0R1XH14"/>
<dbReference type="GO" id="GO:0016787">
    <property type="term" value="F:hydrolase activity"/>
    <property type="evidence" value="ECO:0007669"/>
    <property type="project" value="UniProtKB-KW"/>
</dbReference>
<dbReference type="Proteomes" id="UP000050949">
    <property type="component" value="Unassembled WGS sequence"/>
</dbReference>
<gene>
    <name evidence="2" type="ORF">FC91_GL000504</name>
</gene>
<dbReference type="CDD" id="cd01012">
    <property type="entry name" value="YcaC_related"/>
    <property type="match status" value="1"/>
</dbReference>
<evidence type="ECO:0000313" key="2">
    <source>
        <dbReference type="EMBL" id="KRM29487.1"/>
    </source>
</evidence>
<dbReference type="InterPro" id="IPR036380">
    <property type="entry name" value="Isochorismatase-like_sf"/>
</dbReference>
<dbReference type="PATRIC" id="fig|1122147.4.peg.525"/>
<dbReference type="Gene3D" id="3.40.50.850">
    <property type="entry name" value="Isochorismatase-like"/>
    <property type="match status" value="1"/>
</dbReference>
<dbReference type="PANTHER" id="PTHR43559:SF1">
    <property type="entry name" value="HYDROLASE"/>
    <property type="match status" value="1"/>
</dbReference>
<dbReference type="InterPro" id="IPR053152">
    <property type="entry name" value="Hydrolase_YcaC-like"/>
</dbReference>
<proteinExistence type="predicted"/>
<organism evidence="2 3">
    <name type="scientific">Schleiferilactobacillus harbinensis DSM 16991</name>
    <dbReference type="NCBI Taxonomy" id="1122147"/>
    <lineage>
        <taxon>Bacteria</taxon>
        <taxon>Bacillati</taxon>
        <taxon>Bacillota</taxon>
        <taxon>Bacilli</taxon>
        <taxon>Lactobacillales</taxon>
        <taxon>Lactobacillaceae</taxon>
        <taxon>Schleiferilactobacillus</taxon>
    </lineage>
</organism>
<reference evidence="2 3" key="1">
    <citation type="journal article" date="2015" name="Genome Announc.">
        <title>Expanding the biotechnology potential of lactobacilli through comparative genomics of 213 strains and associated genera.</title>
        <authorList>
            <person name="Sun Z."/>
            <person name="Harris H.M."/>
            <person name="McCann A."/>
            <person name="Guo C."/>
            <person name="Argimon S."/>
            <person name="Zhang W."/>
            <person name="Yang X."/>
            <person name="Jeffery I.B."/>
            <person name="Cooney J.C."/>
            <person name="Kagawa T.F."/>
            <person name="Liu W."/>
            <person name="Song Y."/>
            <person name="Salvetti E."/>
            <person name="Wrobel A."/>
            <person name="Rasinkangas P."/>
            <person name="Parkhill J."/>
            <person name="Rea M.C."/>
            <person name="O'Sullivan O."/>
            <person name="Ritari J."/>
            <person name="Douillard F.P."/>
            <person name="Paul Ross R."/>
            <person name="Yang R."/>
            <person name="Briner A.E."/>
            <person name="Felis G.E."/>
            <person name="de Vos W.M."/>
            <person name="Barrangou R."/>
            <person name="Klaenhammer T.R."/>
            <person name="Caufield P.W."/>
            <person name="Cui Y."/>
            <person name="Zhang H."/>
            <person name="O'Toole P.W."/>
        </authorList>
    </citation>
    <scope>NUCLEOTIDE SEQUENCE [LARGE SCALE GENOMIC DNA]</scope>
    <source>
        <strain evidence="2 3">DSM 16991</strain>
    </source>
</reference>
<sequence>MIPVIADTFSKILGVFSMTSFPRRDPVDDQLLTPENSALLVIDYQPTQINSIASMNHFQLINNIITTVRLAQLYKVPIVLSTVNVTSGRNKDTIPQLKSVLGDQPSIDRTSINAWQDEDFVKAVKATGRKKLVIAALWTEACLTFPSLDAMREGYDVYPVVDAVGGTSTIAHETALRRVEQAGAQLVSNAQLACEWQRDWNRGETVPGFVKILLDAGDFINLE</sequence>
<feature type="domain" description="Isochorismatase-like" evidence="1">
    <location>
        <begin position="37"/>
        <end position="191"/>
    </location>
</feature>
<protein>
    <submittedName>
        <fullName evidence="2">Isochorismatase hydrolase</fullName>
    </submittedName>
</protein>